<dbReference type="KEGG" id="ccro:CMC5_065230"/>
<dbReference type="NCBIfam" id="TIGR00613">
    <property type="entry name" value="reco"/>
    <property type="match status" value="1"/>
</dbReference>
<dbReference type="InterPro" id="IPR037278">
    <property type="entry name" value="ARFGAP/RecO"/>
</dbReference>
<evidence type="ECO:0000256" key="2">
    <source>
        <dbReference type="ARBA" id="ARBA00021310"/>
    </source>
</evidence>
<dbReference type="STRING" id="52.CMC5_065230"/>
<sequence>MAFAGRRRTERLQTLALLLRAVPIGEADLVVTFFTEERGLLAALARGARRSAKRFVGLEPMHLLRLALDERPGAELGVLSEASIEHPRLHLTSNLARLEAAGRALRWVRDIAPAHTAEPEVWRELNRLLDELDEAPRRGPAEADAPALPPDAALVTTGLRLLGAFGWGLDLSRCVSCGRACAQGTSALADPARGGLVCRACGGGRLLLRAELRERLAAIAEGGEGTIPLDDLRTAFDLVEGALTAHASGR</sequence>
<evidence type="ECO:0000256" key="4">
    <source>
        <dbReference type="ARBA" id="ARBA00023172"/>
    </source>
</evidence>
<gene>
    <name evidence="7 9" type="primary">recO</name>
    <name evidence="9" type="ORF">CMC5_065230</name>
</gene>
<evidence type="ECO:0000313" key="9">
    <source>
        <dbReference type="EMBL" id="AKT42300.1"/>
    </source>
</evidence>
<feature type="domain" description="DNA replication/recombination mediator RecO N-terminal" evidence="8">
    <location>
        <begin position="13"/>
        <end position="86"/>
    </location>
</feature>
<dbReference type="GO" id="GO:0006310">
    <property type="term" value="P:DNA recombination"/>
    <property type="evidence" value="ECO:0007669"/>
    <property type="project" value="UniProtKB-UniRule"/>
</dbReference>
<proteinExistence type="inferred from homology"/>
<comment type="function">
    <text evidence="7">Involved in DNA repair and RecF pathway recombination.</text>
</comment>
<dbReference type="InterPro" id="IPR012340">
    <property type="entry name" value="NA-bd_OB-fold"/>
</dbReference>
<evidence type="ECO:0000256" key="6">
    <source>
        <dbReference type="ARBA" id="ARBA00033409"/>
    </source>
</evidence>
<keyword evidence="4 7" id="KW-0233">DNA recombination</keyword>
<dbReference type="InterPro" id="IPR003717">
    <property type="entry name" value="RecO"/>
</dbReference>
<dbReference type="GO" id="GO:0006302">
    <property type="term" value="P:double-strand break repair"/>
    <property type="evidence" value="ECO:0007669"/>
    <property type="project" value="TreeGrafter"/>
</dbReference>
<dbReference type="RefSeq" id="WP_050433953.1">
    <property type="nucleotide sequence ID" value="NZ_CP012159.1"/>
</dbReference>
<dbReference type="PANTHER" id="PTHR33991:SF1">
    <property type="entry name" value="DNA REPAIR PROTEIN RECO"/>
    <property type="match status" value="1"/>
</dbReference>
<protein>
    <recommendedName>
        <fullName evidence="2 7">DNA repair protein RecO</fullName>
    </recommendedName>
    <alternativeName>
        <fullName evidence="6 7">Recombination protein O</fullName>
    </alternativeName>
</protein>
<reference evidence="9 10" key="1">
    <citation type="submission" date="2015-07" db="EMBL/GenBank/DDBJ databases">
        <title>Genome analysis of myxobacterium Chondromyces crocatus Cm c5 reveals a high potential for natural compound synthesis and the genetic basis for the loss of fruiting body formation.</title>
        <authorList>
            <person name="Zaburannyi N."/>
            <person name="Bunk B."/>
            <person name="Maier J."/>
            <person name="Overmann J."/>
            <person name="Mueller R."/>
        </authorList>
    </citation>
    <scope>NUCLEOTIDE SEQUENCE [LARGE SCALE GENOMIC DNA]</scope>
    <source>
        <strain evidence="9 10">Cm c5</strain>
    </source>
</reference>
<keyword evidence="5 7" id="KW-0234">DNA repair</keyword>
<dbReference type="HAMAP" id="MF_00201">
    <property type="entry name" value="RecO"/>
    <property type="match status" value="1"/>
</dbReference>
<comment type="similarity">
    <text evidence="1 7">Belongs to the RecO family.</text>
</comment>
<keyword evidence="3 7" id="KW-0227">DNA damage</keyword>
<dbReference type="GO" id="GO:0043590">
    <property type="term" value="C:bacterial nucleoid"/>
    <property type="evidence" value="ECO:0007669"/>
    <property type="project" value="TreeGrafter"/>
</dbReference>
<evidence type="ECO:0000256" key="1">
    <source>
        <dbReference type="ARBA" id="ARBA00007452"/>
    </source>
</evidence>
<dbReference type="PANTHER" id="PTHR33991">
    <property type="entry name" value="DNA REPAIR PROTEIN RECO"/>
    <property type="match status" value="1"/>
</dbReference>
<dbReference type="Pfam" id="PF11967">
    <property type="entry name" value="RecO_N"/>
    <property type="match status" value="1"/>
</dbReference>
<dbReference type="Pfam" id="PF02565">
    <property type="entry name" value="RecO_C"/>
    <property type="match status" value="1"/>
</dbReference>
<evidence type="ECO:0000313" key="10">
    <source>
        <dbReference type="Proteomes" id="UP000067626"/>
    </source>
</evidence>
<dbReference type="AlphaFoldDB" id="A0A0K1EN18"/>
<dbReference type="SUPFAM" id="SSF57863">
    <property type="entry name" value="ArfGap/RecO-like zinc finger"/>
    <property type="match status" value="1"/>
</dbReference>
<evidence type="ECO:0000256" key="7">
    <source>
        <dbReference type="HAMAP-Rule" id="MF_00201"/>
    </source>
</evidence>
<evidence type="ECO:0000259" key="8">
    <source>
        <dbReference type="Pfam" id="PF11967"/>
    </source>
</evidence>
<dbReference type="EMBL" id="CP012159">
    <property type="protein sequence ID" value="AKT42300.1"/>
    <property type="molecule type" value="Genomic_DNA"/>
</dbReference>
<keyword evidence="10" id="KW-1185">Reference proteome</keyword>
<dbReference type="InterPro" id="IPR022572">
    <property type="entry name" value="DNA_rep/recomb_RecO_N"/>
</dbReference>
<name>A0A0K1EN18_CHOCO</name>
<dbReference type="InterPro" id="IPR042242">
    <property type="entry name" value="RecO_C"/>
</dbReference>
<dbReference type="Proteomes" id="UP000067626">
    <property type="component" value="Chromosome"/>
</dbReference>
<organism evidence="9 10">
    <name type="scientific">Chondromyces crocatus</name>
    <dbReference type="NCBI Taxonomy" id="52"/>
    <lineage>
        <taxon>Bacteria</taxon>
        <taxon>Pseudomonadati</taxon>
        <taxon>Myxococcota</taxon>
        <taxon>Polyangia</taxon>
        <taxon>Polyangiales</taxon>
        <taxon>Polyangiaceae</taxon>
        <taxon>Chondromyces</taxon>
    </lineage>
</organism>
<accession>A0A0K1EN18</accession>
<dbReference type="Gene3D" id="1.20.1440.120">
    <property type="entry name" value="Recombination protein O, C-terminal domain"/>
    <property type="match status" value="1"/>
</dbReference>
<evidence type="ECO:0000256" key="3">
    <source>
        <dbReference type="ARBA" id="ARBA00022763"/>
    </source>
</evidence>
<dbReference type="Gene3D" id="2.40.50.140">
    <property type="entry name" value="Nucleic acid-binding proteins"/>
    <property type="match status" value="1"/>
</dbReference>
<evidence type="ECO:0000256" key="5">
    <source>
        <dbReference type="ARBA" id="ARBA00023204"/>
    </source>
</evidence>
<dbReference type="SUPFAM" id="SSF50249">
    <property type="entry name" value="Nucleic acid-binding proteins"/>
    <property type="match status" value="1"/>
</dbReference>
<dbReference type="OrthoDB" id="9780797at2"/>